<keyword evidence="1" id="KW-0812">Transmembrane</keyword>
<dbReference type="GO" id="GO:0016705">
    <property type="term" value="F:oxidoreductase activity, acting on paired donors, with incorporation or reduction of molecular oxygen"/>
    <property type="evidence" value="ECO:0007669"/>
    <property type="project" value="InterPro"/>
</dbReference>
<evidence type="ECO:0008006" key="4">
    <source>
        <dbReference type="Google" id="ProtNLM"/>
    </source>
</evidence>
<evidence type="ECO:0000256" key="1">
    <source>
        <dbReference type="SAM" id="Phobius"/>
    </source>
</evidence>
<comment type="caution">
    <text evidence="2">The sequence shown here is derived from an EMBL/GenBank/DDBJ whole genome shotgun (WGS) entry which is preliminary data.</text>
</comment>
<sequence length="181" mass="20771">MMMAAGKGKVSVTLEWAMTMLLNNPAKLDMNVCRMNWIFPKLPYLNCVISITSNQTCLKIVSCPAIPGVNVWLRIGIPKARPEPHKLQPQRFEGEREGSKFAPCIWDGRRICAGTTMAMPMLCNLHAIAYWVVWFNALSGRRWAWKSRWIISSNLFQEKAFECCMYVLHVQIYMVQVQSNV</sequence>
<dbReference type="EMBL" id="JAKUCV010003353">
    <property type="protein sequence ID" value="KAJ4839299.1"/>
    <property type="molecule type" value="Genomic_DNA"/>
</dbReference>
<dbReference type="InterPro" id="IPR036396">
    <property type="entry name" value="Cyt_P450_sf"/>
</dbReference>
<protein>
    <recommendedName>
        <fullName evidence="4">Cytochrome P450</fullName>
    </recommendedName>
</protein>
<reference evidence="2" key="1">
    <citation type="submission" date="2022-02" db="EMBL/GenBank/DDBJ databases">
        <authorList>
            <person name="Henning P.M."/>
            <person name="McCubbin A.G."/>
            <person name="Shore J.S."/>
        </authorList>
    </citation>
    <scope>NUCLEOTIDE SEQUENCE</scope>
    <source>
        <strain evidence="2">F60SS</strain>
        <tissue evidence="2">Leaves</tissue>
    </source>
</reference>
<keyword evidence="1" id="KW-1133">Transmembrane helix</keyword>
<gene>
    <name evidence="2" type="ORF">Tsubulata_021896</name>
</gene>
<dbReference type="SUPFAM" id="SSF48264">
    <property type="entry name" value="Cytochrome P450"/>
    <property type="match status" value="1"/>
</dbReference>
<feature type="transmembrane region" description="Helical" evidence="1">
    <location>
        <begin position="117"/>
        <end position="138"/>
    </location>
</feature>
<keyword evidence="1" id="KW-0472">Membrane</keyword>
<name>A0A9Q0FWP7_9ROSI</name>
<keyword evidence="3" id="KW-1185">Reference proteome</keyword>
<dbReference type="AlphaFoldDB" id="A0A9Q0FWP7"/>
<dbReference type="GO" id="GO:0005506">
    <property type="term" value="F:iron ion binding"/>
    <property type="evidence" value="ECO:0007669"/>
    <property type="project" value="InterPro"/>
</dbReference>
<dbReference type="Proteomes" id="UP001141552">
    <property type="component" value="Unassembled WGS sequence"/>
</dbReference>
<reference evidence="2" key="2">
    <citation type="journal article" date="2023" name="Plants (Basel)">
        <title>Annotation of the Turnera subulata (Passifloraceae) Draft Genome Reveals the S-Locus Evolved after the Divergence of Turneroideae from Passifloroideae in a Stepwise Manner.</title>
        <authorList>
            <person name="Henning P.M."/>
            <person name="Roalson E.H."/>
            <person name="Mir W."/>
            <person name="McCubbin A.G."/>
            <person name="Shore J.S."/>
        </authorList>
    </citation>
    <scope>NUCLEOTIDE SEQUENCE</scope>
    <source>
        <strain evidence="2">F60SS</strain>
    </source>
</reference>
<dbReference type="GO" id="GO:0004497">
    <property type="term" value="F:monooxygenase activity"/>
    <property type="evidence" value="ECO:0007669"/>
    <property type="project" value="InterPro"/>
</dbReference>
<evidence type="ECO:0000313" key="2">
    <source>
        <dbReference type="EMBL" id="KAJ4839299.1"/>
    </source>
</evidence>
<accession>A0A9Q0FWP7</accession>
<dbReference type="GO" id="GO:0020037">
    <property type="term" value="F:heme binding"/>
    <property type="evidence" value="ECO:0007669"/>
    <property type="project" value="InterPro"/>
</dbReference>
<evidence type="ECO:0000313" key="3">
    <source>
        <dbReference type="Proteomes" id="UP001141552"/>
    </source>
</evidence>
<organism evidence="2 3">
    <name type="scientific">Turnera subulata</name>
    <dbReference type="NCBI Taxonomy" id="218843"/>
    <lineage>
        <taxon>Eukaryota</taxon>
        <taxon>Viridiplantae</taxon>
        <taxon>Streptophyta</taxon>
        <taxon>Embryophyta</taxon>
        <taxon>Tracheophyta</taxon>
        <taxon>Spermatophyta</taxon>
        <taxon>Magnoliopsida</taxon>
        <taxon>eudicotyledons</taxon>
        <taxon>Gunneridae</taxon>
        <taxon>Pentapetalae</taxon>
        <taxon>rosids</taxon>
        <taxon>fabids</taxon>
        <taxon>Malpighiales</taxon>
        <taxon>Passifloraceae</taxon>
        <taxon>Turnera</taxon>
    </lineage>
</organism>
<proteinExistence type="predicted"/>